<dbReference type="EMBL" id="LR901590">
    <property type="protein sequence ID" value="CAD7248946.1"/>
    <property type="molecule type" value="Genomic_DNA"/>
</dbReference>
<gene>
    <name evidence="1" type="ORF">DSTB1V02_LOCUS8749</name>
</gene>
<accession>A0A7R9A7X6</accession>
<sequence>MISLKSVIEIGRAKNPAVNMDLQTWDTIRKNRMKLRDEYNIDHLELLRYLSDKGVFNEIQVKQVKGKEEVLVGKTMELLKQNPLTLGIVAIAKERRKVGVGKKVRELTMGVQVIVFPTSDYVCQEG</sequence>
<evidence type="ECO:0000313" key="1">
    <source>
        <dbReference type="EMBL" id="CAD7248946.1"/>
    </source>
</evidence>
<dbReference type="EMBL" id="CAJPEV010002073">
    <property type="protein sequence ID" value="CAG0895540.1"/>
    <property type="molecule type" value="Genomic_DNA"/>
</dbReference>
<organism evidence="1">
    <name type="scientific">Darwinula stevensoni</name>
    <dbReference type="NCBI Taxonomy" id="69355"/>
    <lineage>
        <taxon>Eukaryota</taxon>
        <taxon>Metazoa</taxon>
        <taxon>Ecdysozoa</taxon>
        <taxon>Arthropoda</taxon>
        <taxon>Crustacea</taxon>
        <taxon>Oligostraca</taxon>
        <taxon>Ostracoda</taxon>
        <taxon>Podocopa</taxon>
        <taxon>Podocopida</taxon>
        <taxon>Darwinulocopina</taxon>
        <taxon>Darwinuloidea</taxon>
        <taxon>Darwinulidae</taxon>
        <taxon>Darwinula</taxon>
    </lineage>
</organism>
<reference evidence="1" key="1">
    <citation type="submission" date="2020-11" db="EMBL/GenBank/DDBJ databases">
        <authorList>
            <person name="Tran Van P."/>
        </authorList>
    </citation>
    <scope>NUCLEOTIDE SEQUENCE</scope>
</reference>
<proteinExistence type="predicted"/>
<protein>
    <submittedName>
        <fullName evidence="1">Uncharacterized protein</fullName>
    </submittedName>
</protein>
<dbReference type="Proteomes" id="UP000677054">
    <property type="component" value="Unassembled WGS sequence"/>
</dbReference>
<name>A0A7R9A7X6_9CRUS</name>
<keyword evidence="2" id="KW-1185">Reference proteome</keyword>
<evidence type="ECO:0000313" key="2">
    <source>
        <dbReference type="Proteomes" id="UP000677054"/>
    </source>
</evidence>
<dbReference type="AlphaFoldDB" id="A0A7R9A7X6"/>